<protein>
    <recommendedName>
        <fullName evidence="2">Methyltransferase type 11 domain-containing protein</fullName>
    </recommendedName>
</protein>
<proteinExistence type="predicted"/>
<gene>
    <name evidence="3" type="ORF">FRACYDRAFT_196961</name>
</gene>
<accession>A0A1E7EQ69</accession>
<evidence type="ECO:0000313" key="3">
    <source>
        <dbReference type="EMBL" id="OEU08088.1"/>
    </source>
</evidence>
<evidence type="ECO:0000313" key="4">
    <source>
        <dbReference type="Proteomes" id="UP000095751"/>
    </source>
</evidence>
<dbReference type="KEGG" id="fcy:FRACYDRAFT_196961"/>
<dbReference type="Pfam" id="PF08241">
    <property type="entry name" value="Methyltransf_11"/>
    <property type="match status" value="1"/>
</dbReference>
<dbReference type="OrthoDB" id="2013972at2759"/>
<dbReference type="PANTHER" id="PTHR43036:SF2">
    <property type="entry name" value="OS04G0481300 PROTEIN"/>
    <property type="match status" value="1"/>
</dbReference>
<dbReference type="PANTHER" id="PTHR43036">
    <property type="entry name" value="OSJNBB0011N17.9 PROTEIN"/>
    <property type="match status" value="1"/>
</dbReference>
<sequence length="308" mass="33334">MHFAAILFLVAVGATEVRSLASSSPASSTPPPSRLQLCRQQQPIGRVTALDRTKIDTKVDSEMYNEPRFVTHTDDKFIRQLTDLYESVLVSSLSSSSSSSSSTITNNENAIVILDIMSSHVSHLPAVSNNNNNHNKLKRVDVHGMNRKELEANPARQSTSGKALVRDLNANPSLLGLCDTNEYDAVFCCVGVQYLEEPEAVFAEISRVLKPGGTCVISFSNRFFYQKALVGWIERGMNERARLVTDYFRAAGGFDQDSIRTIGNGTSALTQLMSVGGVGGDPFVAVVATASCLDKTTTTTTTTGNQDS</sequence>
<feature type="signal peptide" evidence="1">
    <location>
        <begin position="1"/>
        <end position="19"/>
    </location>
</feature>
<evidence type="ECO:0000256" key="1">
    <source>
        <dbReference type="SAM" id="SignalP"/>
    </source>
</evidence>
<dbReference type="GO" id="GO:0008757">
    <property type="term" value="F:S-adenosylmethionine-dependent methyltransferase activity"/>
    <property type="evidence" value="ECO:0007669"/>
    <property type="project" value="InterPro"/>
</dbReference>
<dbReference type="SUPFAM" id="SSF53335">
    <property type="entry name" value="S-adenosyl-L-methionine-dependent methyltransferases"/>
    <property type="match status" value="1"/>
</dbReference>
<dbReference type="InterPro" id="IPR013216">
    <property type="entry name" value="Methyltransf_11"/>
</dbReference>
<dbReference type="Gene3D" id="3.40.50.150">
    <property type="entry name" value="Vaccinia Virus protein VP39"/>
    <property type="match status" value="1"/>
</dbReference>
<keyword evidence="4" id="KW-1185">Reference proteome</keyword>
<organism evidence="3 4">
    <name type="scientific">Fragilariopsis cylindrus CCMP1102</name>
    <dbReference type="NCBI Taxonomy" id="635003"/>
    <lineage>
        <taxon>Eukaryota</taxon>
        <taxon>Sar</taxon>
        <taxon>Stramenopiles</taxon>
        <taxon>Ochrophyta</taxon>
        <taxon>Bacillariophyta</taxon>
        <taxon>Bacillariophyceae</taxon>
        <taxon>Bacillariophycidae</taxon>
        <taxon>Bacillariales</taxon>
        <taxon>Bacillariaceae</taxon>
        <taxon>Fragilariopsis</taxon>
    </lineage>
</organism>
<dbReference type="Proteomes" id="UP000095751">
    <property type="component" value="Unassembled WGS sequence"/>
</dbReference>
<feature type="domain" description="Methyltransferase type 11" evidence="2">
    <location>
        <begin position="142"/>
        <end position="217"/>
    </location>
</feature>
<keyword evidence="1" id="KW-0732">Signal</keyword>
<dbReference type="InterPro" id="IPR029063">
    <property type="entry name" value="SAM-dependent_MTases_sf"/>
</dbReference>
<dbReference type="InParanoid" id="A0A1E7EQ69"/>
<dbReference type="AlphaFoldDB" id="A0A1E7EQ69"/>
<name>A0A1E7EQ69_9STRA</name>
<feature type="chain" id="PRO_5009192116" description="Methyltransferase type 11 domain-containing protein" evidence="1">
    <location>
        <begin position="20"/>
        <end position="308"/>
    </location>
</feature>
<evidence type="ECO:0000259" key="2">
    <source>
        <dbReference type="Pfam" id="PF08241"/>
    </source>
</evidence>
<dbReference type="EMBL" id="KV784382">
    <property type="protein sequence ID" value="OEU08088.1"/>
    <property type="molecule type" value="Genomic_DNA"/>
</dbReference>
<reference evidence="3 4" key="1">
    <citation type="submission" date="2016-09" db="EMBL/GenBank/DDBJ databases">
        <title>Extensive genetic diversity and differential bi-allelic expression allows diatom success in the polar Southern Ocean.</title>
        <authorList>
            <consortium name="DOE Joint Genome Institute"/>
            <person name="Mock T."/>
            <person name="Otillar R.P."/>
            <person name="Strauss J."/>
            <person name="Dupont C."/>
            <person name="Frickenhaus S."/>
            <person name="Maumus F."/>
            <person name="Mcmullan M."/>
            <person name="Sanges R."/>
            <person name="Schmutz J."/>
            <person name="Toseland A."/>
            <person name="Valas R."/>
            <person name="Veluchamy A."/>
            <person name="Ward B.J."/>
            <person name="Allen A."/>
            <person name="Barry K."/>
            <person name="Falciatore A."/>
            <person name="Ferrante M."/>
            <person name="Fortunato A.E."/>
            <person name="Gloeckner G."/>
            <person name="Gruber A."/>
            <person name="Hipkin R."/>
            <person name="Janech M."/>
            <person name="Kroth P."/>
            <person name="Leese F."/>
            <person name="Lindquist E."/>
            <person name="Lyon B.R."/>
            <person name="Martin J."/>
            <person name="Mayer C."/>
            <person name="Parker M."/>
            <person name="Quesneville H."/>
            <person name="Raymond J."/>
            <person name="Uhlig C."/>
            <person name="Valentin K.U."/>
            <person name="Worden A.Z."/>
            <person name="Armbrust E.V."/>
            <person name="Bowler C."/>
            <person name="Green B."/>
            <person name="Moulton V."/>
            <person name="Van Oosterhout C."/>
            <person name="Grigoriev I."/>
        </authorList>
    </citation>
    <scope>NUCLEOTIDE SEQUENCE [LARGE SCALE GENOMIC DNA]</scope>
    <source>
        <strain evidence="3 4">CCMP1102</strain>
    </source>
</reference>